<evidence type="ECO:0000256" key="2">
    <source>
        <dbReference type="ARBA" id="ARBA00010788"/>
    </source>
</evidence>
<dbReference type="GO" id="GO:0006397">
    <property type="term" value="P:mRNA processing"/>
    <property type="evidence" value="ECO:0007669"/>
    <property type="project" value="UniProtKB-KW"/>
</dbReference>
<evidence type="ECO:0000256" key="6">
    <source>
        <dbReference type="ARBA" id="ARBA00023242"/>
    </source>
</evidence>
<evidence type="ECO:0008006" key="9">
    <source>
        <dbReference type="Google" id="ProtNLM"/>
    </source>
</evidence>
<evidence type="ECO:0000313" key="8">
    <source>
        <dbReference type="Proteomes" id="UP000094389"/>
    </source>
</evidence>
<dbReference type="PANTHER" id="PTHR13296">
    <property type="entry name" value="BCAS2 PROTEIN"/>
    <property type="match status" value="1"/>
</dbReference>
<comment type="subcellular location">
    <subcellularLocation>
        <location evidence="1">Nucleus</location>
    </subcellularLocation>
</comment>
<sequence length="184" mass="21096">MEYDALDSLPYIDGDLSEDERLRVEQLILEEVGDTESMHPSVECVYPIPTASGILGELTEEEILSKDFTLGGIDMQRYDQLDDADCLQMLLSYTYLRANSLRICQDECVSQWTQCNEEQSLVNGSLSAEISRKRRKIESINAQRQLEQEEAHPLLSYLEHRWVQGIQKNVQLGIELLKEQNGLE</sequence>
<dbReference type="EMBL" id="KV453926">
    <property type="protein sequence ID" value="ODV75328.1"/>
    <property type="molecule type" value="Genomic_DNA"/>
</dbReference>
<dbReference type="STRING" id="983966.A0A1E4S774"/>
<keyword evidence="5" id="KW-0508">mRNA splicing</keyword>
<evidence type="ECO:0000256" key="4">
    <source>
        <dbReference type="ARBA" id="ARBA00022728"/>
    </source>
</evidence>
<keyword evidence="3" id="KW-0507">mRNA processing</keyword>
<dbReference type="RefSeq" id="XP_020072367.1">
    <property type="nucleotide sequence ID" value="XM_020213550.1"/>
</dbReference>
<comment type="similarity">
    <text evidence="2">Belongs to the SPF27 family.</text>
</comment>
<dbReference type="OrthoDB" id="205794at2759"/>
<dbReference type="GO" id="GO:0071011">
    <property type="term" value="C:precatalytic spliceosome"/>
    <property type="evidence" value="ECO:0007669"/>
    <property type="project" value="TreeGrafter"/>
</dbReference>
<accession>A0A1E4S774</accession>
<keyword evidence="8" id="KW-1185">Reference proteome</keyword>
<dbReference type="GO" id="GO:0008380">
    <property type="term" value="P:RNA splicing"/>
    <property type="evidence" value="ECO:0007669"/>
    <property type="project" value="UniProtKB-KW"/>
</dbReference>
<dbReference type="Proteomes" id="UP000094389">
    <property type="component" value="Unassembled WGS sequence"/>
</dbReference>
<organism evidence="7 8">
    <name type="scientific">Cyberlindnera jadinii (strain ATCC 18201 / CBS 1600 / BCRC 20928 / JCM 3617 / NBRC 0987 / NRRL Y-1542)</name>
    <name type="common">Torula yeast</name>
    <name type="synonym">Candida utilis</name>
    <dbReference type="NCBI Taxonomy" id="983966"/>
    <lineage>
        <taxon>Eukaryota</taxon>
        <taxon>Fungi</taxon>
        <taxon>Dikarya</taxon>
        <taxon>Ascomycota</taxon>
        <taxon>Saccharomycotina</taxon>
        <taxon>Saccharomycetes</taxon>
        <taxon>Phaffomycetales</taxon>
        <taxon>Phaffomycetaceae</taxon>
        <taxon>Cyberlindnera</taxon>
    </lineage>
</organism>
<evidence type="ECO:0000256" key="3">
    <source>
        <dbReference type="ARBA" id="ARBA00022664"/>
    </source>
</evidence>
<evidence type="ECO:0000256" key="5">
    <source>
        <dbReference type="ARBA" id="ARBA00023187"/>
    </source>
</evidence>
<dbReference type="OMA" id="PMHPLVD"/>
<evidence type="ECO:0000256" key="1">
    <source>
        <dbReference type="ARBA" id="ARBA00004123"/>
    </source>
</evidence>
<protein>
    <recommendedName>
        <fullName evidence="9">Pre-mRNA-splicing factor SPF27</fullName>
    </recommendedName>
</protein>
<gene>
    <name evidence="7" type="ORF">CYBJADRAFT_160759</name>
</gene>
<proteinExistence type="inferred from homology"/>
<keyword evidence="6" id="KW-0539">Nucleus</keyword>
<dbReference type="GO" id="GO:0000974">
    <property type="term" value="C:Prp19 complex"/>
    <property type="evidence" value="ECO:0007669"/>
    <property type="project" value="TreeGrafter"/>
</dbReference>
<dbReference type="InterPro" id="IPR008409">
    <property type="entry name" value="SPF27"/>
</dbReference>
<reference evidence="7 8" key="1">
    <citation type="journal article" date="2016" name="Proc. Natl. Acad. Sci. U.S.A.">
        <title>Comparative genomics of biotechnologically important yeasts.</title>
        <authorList>
            <person name="Riley R."/>
            <person name="Haridas S."/>
            <person name="Wolfe K.H."/>
            <person name="Lopes M.R."/>
            <person name="Hittinger C.T."/>
            <person name="Goeker M."/>
            <person name="Salamov A.A."/>
            <person name="Wisecaver J.H."/>
            <person name="Long T.M."/>
            <person name="Calvey C.H."/>
            <person name="Aerts A.L."/>
            <person name="Barry K.W."/>
            <person name="Choi C."/>
            <person name="Clum A."/>
            <person name="Coughlan A.Y."/>
            <person name="Deshpande S."/>
            <person name="Douglass A.P."/>
            <person name="Hanson S.J."/>
            <person name="Klenk H.-P."/>
            <person name="LaButti K.M."/>
            <person name="Lapidus A."/>
            <person name="Lindquist E.A."/>
            <person name="Lipzen A.M."/>
            <person name="Meier-Kolthoff J.P."/>
            <person name="Ohm R.A."/>
            <person name="Otillar R.P."/>
            <person name="Pangilinan J.L."/>
            <person name="Peng Y."/>
            <person name="Rokas A."/>
            <person name="Rosa C.A."/>
            <person name="Scheuner C."/>
            <person name="Sibirny A.A."/>
            <person name="Slot J.C."/>
            <person name="Stielow J.B."/>
            <person name="Sun H."/>
            <person name="Kurtzman C.P."/>
            <person name="Blackwell M."/>
            <person name="Grigoriev I.V."/>
            <person name="Jeffries T.W."/>
        </authorList>
    </citation>
    <scope>NUCLEOTIDE SEQUENCE [LARGE SCALE GENOMIC DNA]</scope>
    <source>
        <strain evidence="8">ATCC 18201 / CBS 1600 / BCRC 20928 / JCM 3617 / NBRC 0987 / NRRL Y-1542</strain>
    </source>
</reference>
<dbReference type="AlphaFoldDB" id="A0A1E4S774"/>
<dbReference type="PANTHER" id="PTHR13296:SF0">
    <property type="entry name" value="PRE-MRNA-SPLICING FACTOR SPF27"/>
    <property type="match status" value="1"/>
</dbReference>
<keyword evidence="4" id="KW-0747">Spliceosome</keyword>
<dbReference type="Pfam" id="PF05700">
    <property type="entry name" value="BCAS2"/>
    <property type="match status" value="2"/>
</dbReference>
<dbReference type="GeneID" id="30987946"/>
<name>A0A1E4S774_CYBJN</name>
<evidence type="ECO:0000313" key="7">
    <source>
        <dbReference type="EMBL" id="ODV75328.1"/>
    </source>
</evidence>
<dbReference type="GO" id="GO:0071013">
    <property type="term" value="C:catalytic step 2 spliceosome"/>
    <property type="evidence" value="ECO:0007669"/>
    <property type="project" value="TreeGrafter"/>
</dbReference>